<dbReference type="AlphaFoldDB" id="A0A6C0KI91"/>
<dbReference type="PROSITE" id="PS00950">
    <property type="entry name" value="BACTERIAL_OPSIN_1"/>
    <property type="match status" value="1"/>
</dbReference>
<dbReference type="SUPFAM" id="SSF81321">
    <property type="entry name" value="Family A G protein-coupled receptor-like"/>
    <property type="match status" value="1"/>
</dbReference>
<evidence type="ECO:0000256" key="5">
    <source>
        <dbReference type="ARBA" id="ARBA00022692"/>
    </source>
</evidence>
<evidence type="ECO:0000256" key="8">
    <source>
        <dbReference type="ARBA" id="ARBA00022991"/>
    </source>
</evidence>
<dbReference type="SMART" id="SM01021">
    <property type="entry name" value="Bac_rhodopsin"/>
    <property type="match status" value="1"/>
</dbReference>
<evidence type="ECO:0000256" key="6">
    <source>
        <dbReference type="ARBA" id="ARBA00022925"/>
    </source>
</evidence>
<sequence>MDSYTYYSFYITCAFLVTTGTITFIEALRTNIVPMRHILNLETCISIVAAYFYGKFISMLEPMKEKIIKGESSKEMESLQNEINDTRYVDWMITTPIMLLVLVLAFQYNSGLKGIKFGDFVLILLMNYGMLGTGYLGERQVIQKQFANVVGFLFFAVLYGFMYNTYLLQPKNGNNFNNQLLFFAFFILWAFYGVFYLMKESLKNTGYNILDLFSKCFVGIYFWSYSSNIFR</sequence>
<keyword evidence="4" id="KW-0716">Sensory transduction</keyword>
<dbReference type="GO" id="GO:0005216">
    <property type="term" value="F:monoatomic ion channel activity"/>
    <property type="evidence" value="ECO:0007669"/>
    <property type="project" value="InterPro"/>
</dbReference>
<dbReference type="Pfam" id="PF01036">
    <property type="entry name" value="Bac_rhodopsin"/>
    <property type="match status" value="1"/>
</dbReference>
<feature type="transmembrane region" description="Helical" evidence="11">
    <location>
        <begin position="204"/>
        <end position="223"/>
    </location>
</feature>
<dbReference type="CDD" id="cd21087">
    <property type="entry name" value="7tm_viral_rhod_II_OLPVRII-like"/>
    <property type="match status" value="1"/>
</dbReference>
<organism evidence="12">
    <name type="scientific">viral metagenome</name>
    <dbReference type="NCBI Taxonomy" id="1070528"/>
    <lineage>
        <taxon>unclassified sequences</taxon>
        <taxon>metagenomes</taxon>
        <taxon>organismal metagenomes</taxon>
    </lineage>
</organism>
<accession>A0A6C0KI91</accession>
<evidence type="ECO:0000313" key="12">
    <source>
        <dbReference type="EMBL" id="QHU17722.1"/>
    </source>
</evidence>
<dbReference type="InterPro" id="IPR001425">
    <property type="entry name" value="Arc/bac/fun_rhodopsins"/>
</dbReference>
<evidence type="ECO:0000256" key="1">
    <source>
        <dbReference type="ARBA" id="ARBA00004141"/>
    </source>
</evidence>
<evidence type="ECO:0000256" key="9">
    <source>
        <dbReference type="ARBA" id="ARBA00023136"/>
    </source>
</evidence>
<name>A0A6C0KI91_9ZZZZ</name>
<keyword evidence="5 11" id="KW-0812">Transmembrane</keyword>
<proteinExistence type="inferred from homology"/>
<dbReference type="InterPro" id="IPR018229">
    <property type="entry name" value="Rhodopsin_retinal_BS"/>
</dbReference>
<protein>
    <recommendedName>
        <fullName evidence="13">Bacteriorhodopsin-like protein</fullName>
    </recommendedName>
</protein>
<keyword evidence="9 11" id="KW-0472">Membrane</keyword>
<feature type="transmembrane region" description="Helical" evidence="11">
    <location>
        <begin position="6"/>
        <end position="25"/>
    </location>
</feature>
<keyword evidence="3" id="KW-0600">Photoreceptor protein</keyword>
<evidence type="ECO:0000256" key="2">
    <source>
        <dbReference type="ARBA" id="ARBA00008130"/>
    </source>
</evidence>
<evidence type="ECO:0000256" key="7">
    <source>
        <dbReference type="ARBA" id="ARBA00022989"/>
    </source>
</evidence>
<keyword evidence="6" id="KW-0681">Retinal protein</keyword>
<evidence type="ECO:0000256" key="11">
    <source>
        <dbReference type="SAM" id="Phobius"/>
    </source>
</evidence>
<comment type="subcellular location">
    <subcellularLocation>
        <location evidence="1">Membrane</location>
        <topology evidence="1">Multi-pass membrane protein</topology>
    </subcellularLocation>
</comment>
<evidence type="ECO:0000256" key="10">
    <source>
        <dbReference type="ARBA" id="ARBA00023170"/>
    </source>
</evidence>
<dbReference type="GO" id="GO:0007602">
    <property type="term" value="P:phototransduction"/>
    <property type="evidence" value="ECO:0007669"/>
    <property type="project" value="UniProtKB-KW"/>
</dbReference>
<dbReference type="GO" id="GO:0016020">
    <property type="term" value="C:membrane"/>
    <property type="evidence" value="ECO:0007669"/>
    <property type="project" value="UniProtKB-SubCell"/>
</dbReference>
<keyword evidence="8" id="KW-0157">Chromophore</keyword>
<dbReference type="Gene3D" id="1.20.1070.10">
    <property type="entry name" value="Rhodopsin 7-helix transmembrane proteins"/>
    <property type="match status" value="1"/>
</dbReference>
<keyword evidence="7 11" id="KW-1133">Transmembrane helix</keyword>
<feature type="transmembrane region" description="Helical" evidence="11">
    <location>
        <begin position="180"/>
        <end position="198"/>
    </location>
</feature>
<evidence type="ECO:0000256" key="4">
    <source>
        <dbReference type="ARBA" id="ARBA00022606"/>
    </source>
</evidence>
<feature type="transmembrane region" description="Helical" evidence="11">
    <location>
        <begin position="88"/>
        <end position="108"/>
    </location>
</feature>
<evidence type="ECO:0008006" key="13">
    <source>
        <dbReference type="Google" id="ProtNLM"/>
    </source>
</evidence>
<keyword evidence="10" id="KW-0675">Receptor</keyword>
<reference evidence="12" key="1">
    <citation type="journal article" date="2020" name="Nature">
        <title>Giant virus diversity and host interactions through global metagenomics.</title>
        <authorList>
            <person name="Schulz F."/>
            <person name="Roux S."/>
            <person name="Paez-Espino D."/>
            <person name="Jungbluth S."/>
            <person name="Walsh D.A."/>
            <person name="Denef V.J."/>
            <person name="McMahon K.D."/>
            <person name="Konstantinidis K.T."/>
            <person name="Eloe-Fadrosh E.A."/>
            <person name="Kyrpides N.C."/>
            <person name="Woyke T."/>
        </authorList>
    </citation>
    <scope>NUCLEOTIDE SEQUENCE</scope>
    <source>
        <strain evidence="12">GVMAG-S-3300012919-55</strain>
    </source>
</reference>
<evidence type="ECO:0000256" key="3">
    <source>
        <dbReference type="ARBA" id="ARBA00022543"/>
    </source>
</evidence>
<feature type="transmembrane region" description="Helical" evidence="11">
    <location>
        <begin position="120"/>
        <end position="137"/>
    </location>
</feature>
<comment type="similarity">
    <text evidence="2">Belongs to the archaeal/bacterial/fungal opsin family.</text>
</comment>
<feature type="transmembrane region" description="Helical" evidence="11">
    <location>
        <begin position="149"/>
        <end position="168"/>
    </location>
</feature>
<dbReference type="GO" id="GO:0009881">
    <property type="term" value="F:photoreceptor activity"/>
    <property type="evidence" value="ECO:0007669"/>
    <property type="project" value="UniProtKB-KW"/>
</dbReference>
<dbReference type="EMBL" id="MN740917">
    <property type="protein sequence ID" value="QHU17722.1"/>
    <property type="molecule type" value="Genomic_DNA"/>
</dbReference>
<feature type="transmembrane region" description="Helical" evidence="11">
    <location>
        <begin position="37"/>
        <end position="54"/>
    </location>
</feature>